<feature type="region of interest" description="Disordered" evidence="1">
    <location>
        <begin position="23"/>
        <end position="46"/>
    </location>
</feature>
<keyword evidence="4" id="KW-1185">Reference proteome</keyword>
<feature type="compositionally biased region" description="Pro residues" evidence="1">
    <location>
        <begin position="354"/>
        <end position="367"/>
    </location>
</feature>
<organism evidence="3 4">
    <name type="scientific">Scylla paramamosain</name>
    <name type="common">Mud crab</name>
    <dbReference type="NCBI Taxonomy" id="85552"/>
    <lineage>
        <taxon>Eukaryota</taxon>
        <taxon>Metazoa</taxon>
        <taxon>Ecdysozoa</taxon>
        <taxon>Arthropoda</taxon>
        <taxon>Crustacea</taxon>
        <taxon>Multicrustacea</taxon>
        <taxon>Malacostraca</taxon>
        <taxon>Eumalacostraca</taxon>
        <taxon>Eucarida</taxon>
        <taxon>Decapoda</taxon>
        <taxon>Pleocyemata</taxon>
        <taxon>Brachyura</taxon>
        <taxon>Eubrachyura</taxon>
        <taxon>Portunoidea</taxon>
        <taxon>Portunidae</taxon>
        <taxon>Portuninae</taxon>
        <taxon>Scylla</taxon>
    </lineage>
</organism>
<accession>A0AAW0U057</accession>
<feature type="compositionally biased region" description="Low complexity" evidence="1">
    <location>
        <begin position="389"/>
        <end position="426"/>
    </location>
</feature>
<sequence>MSATVGHRQRSGAGACRVVQREAGSVNPTLTSHQTASGGRKGGWGDGVRQRKGCGCGDGSSVPLLPRCPRYNRSSGGGGGGVEGFVLLEFFVCRSASTPQDTRRHSAPVSPSLLWQRQASGAPVPLWQVWPRPSLRLCMTLAPFAPPPAAAPHRLRCRRVTDLTYSNSKKAGIMRRCCWCCVSLQKGVVAIGVLGMVCSAVLSVGYGAVAFTLKEHLIACREGEARDILGFLPSCEVLSNTAKLLAVRIFVYAQVSVWILFFTFSILLIVAAVKERGGLLVPWMVLSVVVMAAVVWSGVRAALQKRTLDLLASVVAVVVITYCCLVVRSYGRLIKKQALVSVRVPSTYTHPPCCQQPPTPVPSPNPAPCREMRERDLPPAYTPHPSVTPTPRSTVTPSPRSTVTPTPRSTVTPTPRSTTITIHRSSATSIPQKSPIPPGLGINI</sequence>
<feature type="transmembrane region" description="Helical" evidence="2">
    <location>
        <begin position="279"/>
        <end position="298"/>
    </location>
</feature>
<dbReference type="EMBL" id="JARAKH010000023">
    <property type="protein sequence ID" value="KAK8391802.1"/>
    <property type="molecule type" value="Genomic_DNA"/>
</dbReference>
<feature type="transmembrane region" description="Helical" evidence="2">
    <location>
        <begin position="310"/>
        <end position="331"/>
    </location>
</feature>
<feature type="transmembrane region" description="Helical" evidence="2">
    <location>
        <begin position="249"/>
        <end position="273"/>
    </location>
</feature>
<proteinExistence type="predicted"/>
<reference evidence="3 4" key="1">
    <citation type="submission" date="2023-03" db="EMBL/GenBank/DDBJ databases">
        <title>High-quality genome of Scylla paramamosain provides insights in environmental adaptation.</title>
        <authorList>
            <person name="Zhang L."/>
        </authorList>
    </citation>
    <scope>NUCLEOTIDE SEQUENCE [LARGE SCALE GENOMIC DNA]</scope>
    <source>
        <strain evidence="3">LZ_2023a</strain>
        <tissue evidence="3">Muscle</tissue>
    </source>
</reference>
<gene>
    <name evidence="3" type="ORF">O3P69_017442</name>
</gene>
<evidence type="ECO:0000313" key="3">
    <source>
        <dbReference type="EMBL" id="KAK8391802.1"/>
    </source>
</evidence>
<dbReference type="Proteomes" id="UP001487740">
    <property type="component" value="Unassembled WGS sequence"/>
</dbReference>
<evidence type="ECO:0000313" key="4">
    <source>
        <dbReference type="Proteomes" id="UP001487740"/>
    </source>
</evidence>
<dbReference type="AlphaFoldDB" id="A0AAW0U057"/>
<protein>
    <submittedName>
        <fullName evidence="3">Uncharacterized protein</fullName>
    </submittedName>
</protein>
<evidence type="ECO:0000256" key="2">
    <source>
        <dbReference type="SAM" id="Phobius"/>
    </source>
</evidence>
<comment type="caution">
    <text evidence="3">The sequence shown here is derived from an EMBL/GenBank/DDBJ whole genome shotgun (WGS) entry which is preliminary data.</text>
</comment>
<evidence type="ECO:0000256" key="1">
    <source>
        <dbReference type="SAM" id="MobiDB-lite"/>
    </source>
</evidence>
<name>A0AAW0U057_SCYPA</name>
<keyword evidence="2" id="KW-0472">Membrane</keyword>
<feature type="transmembrane region" description="Helical" evidence="2">
    <location>
        <begin position="187"/>
        <end position="211"/>
    </location>
</feature>
<keyword evidence="2" id="KW-0812">Transmembrane</keyword>
<dbReference type="PANTHER" id="PTHR36694">
    <property type="entry name" value="PASIFLORA 1, ISOFORM A-RELATED"/>
    <property type="match status" value="1"/>
</dbReference>
<feature type="compositionally biased region" description="Polar residues" evidence="1">
    <location>
        <begin position="26"/>
        <end position="37"/>
    </location>
</feature>
<dbReference type="PANTHER" id="PTHR36694:SF11">
    <property type="entry name" value="LP21121P-RELATED"/>
    <property type="match status" value="1"/>
</dbReference>
<keyword evidence="2" id="KW-1133">Transmembrane helix</keyword>
<feature type="region of interest" description="Disordered" evidence="1">
    <location>
        <begin position="351"/>
        <end position="444"/>
    </location>
</feature>